<dbReference type="Pfam" id="PF02652">
    <property type="entry name" value="Lactate_perm"/>
    <property type="match status" value="1"/>
</dbReference>
<evidence type="ECO:0000256" key="2">
    <source>
        <dbReference type="ARBA" id="ARBA00010100"/>
    </source>
</evidence>
<keyword evidence="3 8" id="KW-0813">Transport</keyword>
<protein>
    <recommendedName>
        <fullName evidence="8">L-lactate permease</fullName>
    </recommendedName>
</protein>
<dbReference type="PANTHER" id="PTHR30003:SF0">
    <property type="entry name" value="GLYCOLATE PERMEASE GLCA-RELATED"/>
    <property type="match status" value="1"/>
</dbReference>
<name>A0A1G9VHM6_9BACL</name>
<keyword evidence="6 8" id="KW-1133">Transmembrane helix</keyword>
<comment type="function">
    <text evidence="8">Uptake of L-lactate across the membrane. Can also transport D-lactate and glycolate.</text>
</comment>
<evidence type="ECO:0000256" key="6">
    <source>
        <dbReference type="ARBA" id="ARBA00022989"/>
    </source>
</evidence>
<dbReference type="InterPro" id="IPR003804">
    <property type="entry name" value="Lactate_perm"/>
</dbReference>
<dbReference type="STRING" id="459525.SAMN04488137_1590"/>
<accession>A0A1G9VHM6</accession>
<feature type="transmembrane region" description="Helical" evidence="8">
    <location>
        <begin position="425"/>
        <end position="441"/>
    </location>
</feature>
<proteinExistence type="inferred from homology"/>
<feature type="transmembrane region" description="Helical" evidence="8">
    <location>
        <begin position="386"/>
        <end position="405"/>
    </location>
</feature>
<keyword evidence="5 8" id="KW-0812">Transmembrane</keyword>
<feature type="transmembrane region" description="Helical" evidence="8">
    <location>
        <begin position="547"/>
        <end position="568"/>
    </location>
</feature>
<feature type="transmembrane region" description="Helical" evidence="8">
    <location>
        <begin position="252"/>
        <end position="269"/>
    </location>
</feature>
<evidence type="ECO:0000313" key="10">
    <source>
        <dbReference type="Proteomes" id="UP000199544"/>
    </source>
</evidence>
<feature type="transmembrane region" description="Helical" evidence="8">
    <location>
        <begin position="155"/>
        <end position="178"/>
    </location>
</feature>
<dbReference type="OrthoDB" id="9761056at2"/>
<evidence type="ECO:0000313" key="9">
    <source>
        <dbReference type="EMBL" id="SDM71583.1"/>
    </source>
</evidence>
<reference evidence="10" key="1">
    <citation type="submission" date="2016-10" db="EMBL/GenBank/DDBJ databases">
        <authorList>
            <person name="Varghese N."/>
            <person name="Submissions S."/>
        </authorList>
    </citation>
    <scope>NUCLEOTIDE SEQUENCE [LARGE SCALE GENOMIC DNA]</scope>
    <source>
        <strain evidence="10">CGMCC 1.6854</strain>
    </source>
</reference>
<keyword evidence="4 8" id="KW-1003">Cell membrane</keyword>
<feature type="transmembrane region" description="Helical" evidence="8">
    <location>
        <begin position="223"/>
        <end position="245"/>
    </location>
</feature>
<feature type="transmembrane region" description="Helical" evidence="8">
    <location>
        <begin position="199"/>
        <end position="217"/>
    </location>
</feature>
<evidence type="ECO:0000256" key="8">
    <source>
        <dbReference type="RuleBase" id="RU365092"/>
    </source>
</evidence>
<evidence type="ECO:0000256" key="3">
    <source>
        <dbReference type="ARBA" id="ARBA00022448"/>
    </source>
</evidence>
<feature type="transmembrane region" description="Helical" evidence="8">
    <location>
        <begin position="313"/>
        <end position="332"/>
    </location>
</feature>
<keyword evidence="10" id="KW-1185">Reference proteome</keyword>
<feature type="transmembrane region" description="Helical" evidence="8">
    <location>
        <begin position="14"/>
        <end position="33"/>
    </location>
</feature>
<evidence type="ECO:0000256" key="1">
    <source>
        <dbReference type="ARBA" id="ARBA00004651"/>
    </source>
</evidence>
<dbReference type="NCBIfam" id="TIGR00795">
    <property type="entry name" value="lctP"/>
    <property type="match status" value="1"/>
</dbReference>
<dbReference type="RefSeq" id="WP_090233738.1">
    <property type="nucleotide sequence ID" value="NZ_FNHW01000001.1"/>
</dbReference>
<dbReference type="GO" id="GO:0015129">
    <property type="term" value="F:lactate transmembrane transporter activity"/>
    <property type="evidence" value="ECO:0007669"/>
    <property type="project" value="UniProtKB-UniRule"/>
</dbReference>
<dbReference type="Proteomes" id="UP000199544">
    <property type="component" value="Unassembled WGS sequence"/>
</dbReference>
<dbReference type="PANTHER" id="PTHR30003">
    <property type="entry name" value="L-LACTATE PERMEASE"/>
    <property type="match status" value="1"/>
</dbReference>
<evidence type="ECO:0000256" key="5">
    <source>
        <dbReference type="ARBA" id="ARBA00022692"/>
    </source>
</evidence>
<comment type="similarity">
    <text evidence="2 8">Belongs to the lactate permease family.</text>
</comment>
<feature type="transmembrane region" description="Helical" evidence="8">
    <location>
        <begin position="40"/>
        <end position="60"/>
    </location>
</feature>
<sequence>MSWKQIYDPIGDSIGLSALVALIPILYLLWALAIKRMKGYIAGLTTLIVALLVAVLVYGMPAGMAAMSILQGAVYGLLPIGWIIVASVFLYKLSVKTGQFDIIRDSIVSITEDRRLQALLIAFSFGAFLEGAAGFGAPVAISAALLVGLGFNPLYAAGLCLLANTAPVAFGAIGSPVIAIEGPTGMSAIEVSKVVGRQLPFLSLFVPFYLIVMMAGFKKAFEVIPAILVSGISFAVTQFLVSNYLGPELPDIISALVSIIALTLFLKVWQPKTSFRFKSEMGQAEMAAGNAESIHVIKSDGKKTYTFPQILKAWSPFIVLTIIISVWGIPTIKKALIGQYEGTNTLLQGLNSLGHYLSFHPAVPGLNNLIIDGNGQPITAMFKLELLAAAGTAILISAIISKFILKIDWKSWFSTFIETLNELKFALVTIASVVGFAYVANASGMSITLGMTLAATGSLFPFVSPILGWLGVFLTGSDTSANLLFSSLQKITANQVGMDPILAIAANSSGGVTGKMISPQSIAVACAAVGLGGKESDLLRFTIKHSIILLFIICCITYLQSTVFSWMLP</sequence>
<feature type="transmembrane region" description="Helical" evidence="8">
    <location>
        <begin position="453"/>
        <end position="474"/>
    </location>
</feature>
<evidence type="ECO:0000256" key="4">
    <source>
        <dbReference type="ARBA" id="ARBA00022475"/>
    </source>
</evidence>
<dbReference type="AlphaFoldDB" id="A0A1G9VHM6"/>
<organism evidence="9 10">
    <name type="scientific">Fictibacillus solisalsi</name>
    <dbReference type="NCBI Taxonomy" id="459525"/>
    <lineage>
        <taxon>Bacteria</taxon>
        <taxon>Bacillati</taxon>
        <taxon>Bacillota</taxon>
        <taxon>Bacilli</taxon>
        <taxon>Bacillales</taxon>
        <taxon>Fictibacillaceae</taxon>
        <taxon>Fictibacillus</taxon>
    </lineage>
</organism>
<dbReference type="EMBL" id="FNHW01000001">
    <property type="protein sequence ID" value="SDM71583.1"/>
    <property type="molecule type" value="Genomic_DNA"/>
</dbReference>
<evidence type="ECO:0000256" key="7">
    <source>
        <dbReference type="ARBA" id="ARBA00023136"/>
    </source>
</evidence>
<feature type="transmembrane region" description="Helical" evidence="8">
    <location>
        <begin position="116"/>
        <end position="149"/>
    </location>
</feature>
<feature type="transmembrane region" description="Helical" evidence="8">
    <location>
        <begin position="72"/>
        <end position="95"/>
    </location>
</feature>
<dbReference type="GO" id="GO:0005886">
    <property type="term" value="C:plasma membrane"/>
    <property type="evidence" value="ECO:0007669"/>
    <property type="project" value="UniProtKB-SubCell"/>
</dbReference>
<dbReference type="GO" id="GO:0015295">
    <property type="term" value="F:solute:proton symporter activity"/>
    <property type="evidence" value="ECO:0007669"/>
    <property type="project" value="TreeGrafter"/>
</dbReference>
<gene>
    <name evidence="9" type="ORF">SAMN04488137_1590</name>
</gene>
<comment type="subcellular location">
    <subcellularLocation>
        <location evidence="1 8">Cell membrane</location>
        <topology evidence="1 8">Multi-pass membrane protein</topology>
    </subcellularLocation>
</comment>
<keyword evidence="7 8" id="KW-0472">Membrane</keyword>